<dbReference type="Gene3D" id="3.50.50.60">
    <property type="entry name" value="FAD/NAD(P)-binding domain"/>
    <property type="match status" value="1"/>
</dbReference>
<dbReference type="Proteomes" id="UP001358417">
    <property type="component" value="Unassembled WGS sequence"/>
</dbReference>
<dbReference type="Pfam" id="PF00724">
    <property type="entry name" value="Oxidored_FMN"/>
    <property type="match status" value="1"/>
</dbReference>
<dbReference type="SUPFAM" id="SSF51395">
    <property type="entry name" value="FMN-linked oxidoreductases"/>
    <property type="match status" value="1"/>
</dbReference>
<gene>
    <name evidence="3" type="ORF">LTR84_008142</name>
</gene>
<dbReference type="SUPFAM" id="SSF51905">
    <property type="entry name" value="FAD/NAD(P)-binding domain"/>
    <property type="match status" value="1"/>
</dbReference>
<feature type="compositionally biased region" description="Low complexity" evidence="1">
    <location>
        <begin position="435"/>
        <end position="449"/>
    </location>
</feature>
<dbReference type="EMBL" id="JAVRRD010000003">
    <property type="protein sequence ID" value="KAK5061598.1"/>
    <property type="molecule type" value="Genomic_DNA"/>
</dbReference>
<dbReference type="Gene3D" id="3.20.20.70">
    <property type="entry name" value="Aldolase class I"/>
    <property type="match status" value="1"/>
</dbReference>
<comment type="caution">
    <text evidence="3">The sequence shown here is derived from an EMBL/GenBank/DDBJ whole genome shotgun (WGS) entry which is preliminary data.</text>
</comment>
<feature type="domain" description="NADH:flavin oxidoreductase/NADH oxidase N-terminal" evidence="2">
    <location>
        <begin position="38"/>
        <end position="305"/>
    </location>
</feature>
<dbReference type="InterPro" id="IPR001155">
    <property type="entry name" value="OxRdtase_FMN_N"/>
</dbReference>
<dbReference type="GO" id="GO:0010181">
    <property type="term" value="F:FMN binding"/>
    <property type="evidence" value="ECO:0007669"/>
    <property type="project" value="InterPro"/>
</dbReference>
<dbReference type="InterPro" id="IPR045247">
    <property type="entry name" value="Oye-like"/>
</dbReference>
<organism evidence="3 4">
    <name type="scientific">Exophiala bonariae</name>
    <dbReference type="NCBI Taxonomy" id="1690606"/>
    <lineage>
        <taxon>Eukaryota</taxon>
        <taxon>Fungi</taxon>
        <taxon>Dikarya</taxon>
        <taxon>Ascomycota</taxon>
        <taxon>Pezizomycotina</taxon>
        <taxon>Eurotiomycetes</taxon>
        <taxon>Chaetothyriomycetidae</taxon>
        <taxon>Chaetothyriales</taxon>
        <taxon>Herpotrichiellaceae</taxon>
        <taxon>Exophiala</taxon>
    </lineage>
</organism>
<dbReference type="RefSeq" id="XP_064710695.1">
    <property type="nucleotide sequence ID" value="XM_064851692.1"/>
</dbReference>
<sequence>MEPTTLQKQANARGSAGGFSDAALDVSPIPGIERENAKIFTPLRIGDLRLQHRVFHPAMGRSRSINGAESPLAKEYFSQRTTAGSLMISQATGITADSVAWPWAASLHNSAQQAALVPIIKAVHENGGYWFQQLFHVGRCTTPALVKRARNQAGLYNPPPYGYRPVSSSNVPESAINTHSGESSGAPHDLSIQEIHDLTNHFKSAAKRAVNAGADGIEILAGNGWLIDQFLHDNINKRNDDYGGSIENRSRFALEVVEAVAEAVGYQRIGIRLSPFSFFHETDGSQPLEQVLHLSAELVRRGIAYLHVGQGKFTRGLSLSQNVQRLVSKGIAAEDISLRPFRQLLDTTRPIDPLHSPAALIGNGGYNGTSAILAVEEGLADGISFGRRFISNPDLVKRLQLGKLLTPNNTSTFYSHGAEGFISYDPHDNKHDGSSETSLTSDDISSDTPPSAPLVEHGNRSVAIIGAGVSGIASAAAFSRVVGFDLHIFERQSASGGVWLYDTHRDSVPVLLTENSTVDGTTPRSLSGELPVTEPYSSPQIQIPAAALNPKIRVNFPYNVLSQGSMFETSLLQEPENLSLTCKDISGAVARKAKDFEHLIQYQTTVENVERLDNDRLRLRFRKKNPDNTDTWSVQDFDHLIVATGHHSGPLAPHFYPFLSEVRPPSVSGYRVPALYQHIFDMHNPATIAFNGVPSGPIPWLTWEKSAFLIALLWSGKIKLPSREDQEAWETRRVAQTGDRKFHALEEIVDQVLYFDELNELAEDYLFTDNRDDLLLRSFPFSLVLEIINSKKFHAESYSGVTS</sequence>
<evidence type="ECO:0000313" key="3">
    <source>
        <dbReference type="EMBL" id="KAK5061598.1"/>
    </source>
</evidence>
<evidence type="ECO:0000256" key="1">
    <source>
        <dbReference type="SAM" id="MobiDB-lite"/>
    </source>
</evidence>
<name>A0AAV9NMW3_9EURO</name>
<reference evidence="3 4" key="1">
    <citation type="submission" date="2023-08" db="EMBL/GenBank/DDBJ databases">
        <title>Black Yeasts Isolated from many extreme environments.</title>
        <authorList>
            <person name="Coleine C."/>
            <person name="Stajich J.E."/>
            <person name="Selbmann L."/>
        </authorList>
    </citation>
    <scope>NUCLEOTIDE SEQUENCE [LARGE SCALE GENOMIC DNA]</scope>
    <source>
        <strain evidence="3 4">CCFEE 5792</strain>
    </source>
</reference>
<dbReference type="PANTHER" id="PTHR22893:SF93">
    <property type="entry name" value="HYPOTHETICAL OXIDOREDUCTASE (EUROFUNG)"/>
    <property type="match status" value="1"/>
</dbReference>
<feature type="compositionally biased region" description="Basic and acidic residues" evidence="1">
    <location>
        <begin position="425"/>
        <end position="434"/>
    </location>
</feature>
<proteinExistence type="predicted"/>
<dbReference type="PANTHER" id="PTHR22893">
    <property type="entry name" value="NADH OXIDOREDUCTASE-RELATED"/>
    <property type="match status" value="1"/>
</dbReference>
<accession>A0AAV9NMW3</accession>
<dbReference type="GeneID" id="89976307"/>
<dbReference type="InterPro" id="IPR036188">
    <property type="entry name" value="FAD/NAD-bd_sf"/>
</dbReference>
<dbReference type="InterPro" id="IPR013785">
    <property type="entry name" value="Aldolase_TIM"/>
</dbReference>
<protein>
    <recommendedName>
        <fullName evidence="2">NADH:flavin oxidoreductase/NADH oxidase N-terminal domain-containing protein</fullName>
    </recommendedName>
</protein>
<dbReference type="GO" id="GO:0016491">
    <property type="term" value="F:oxidoreductase activity"/>
    <property type="evidence" value="ECO:0007669"/>
    <property type="project" value="InterPro"/>
</dbReference>
<evidence type="ECO:0000259" key="2">
    <source>
        <dbReference type="Pfam" id="PF00724"/>
    </source>
</evidence>
<dbReference type="Pfam" id="PF13450">
    <property type="entry name" value="NAD_binding_8"/>
    <property type="match status" value="1"/>
</dbReference>
<evidence type="ECO:0000313" key="4">
    <source>
        <dbReference type="Proteomes" id="UP001358417"/>
    </source>
</evidence>
<dbReference type="AlphaFoldDB" id="A0AAV9NMW3"/>
<keyword evidence="4" id="KW-1185">Reference proteome</keyword>
<feature type="region of interest" description="Disordered" evidence="1">
    <location>
        <begin position="424"/>
        <end position="456"/>
    </location>
</feature>